<evidence type="ECO:0000313" key="3">
    <source>
        <dbReference type="Proteomes" id="UP000502611"/>
    </source>
</evidence>
<feature type="region of interest" description="Disordered" evidence="1">
    <location>
        <begin position="1"/>
        <end position="25"/>
    </location>
</feature>
<organism evidence="2 3">
    <name type="scientific">Sphingobium yanoikuyae</name>
    <name type="common">Sphingomonas yanoikuyae</name>
    <dbReference type="NCBI Taxonomy" id="13690"/>
    <lineage>
        <taxon>Bacteria</taxon>
        <taxon>Pseudomonadati</taxon>
        <taxon>Pseudomonadota</taxon>
        <taxon>Alphaproteobacteria</taxon>
        <taxon>Sphingomonadales</taxon>
        <taxon>Sphingomonadaceae</taxon>
        <taxon>Sphingobium</taxon>
    </lineage>
</organism>
<dbReference type="Proteomes" id="UP000502611">
    <property type="component" value="Chromosome"/>
</dbReference>
<proteinExistence type="predicted"/>
<evidence type="ECO:0000256" key="1">
    <source>
        <dbReference type="SAM" id="MobiDB-lite"/>
    </source>
</evidence>
<evidence type="ECO:0000313" key="2">
    <source>
        <dbReference type="EMBL" id="QJR01057.1"/>
    </source>
</evidence>
<dbReference type="EMBL" id="CP053021">
    <property type="protein sequence ID" value="QJR01057.1"/>
    <property type="molecule type" value="Genomic_DNA"/>
</dbReference>
<dbReference type="RefSeq" id="WP_169860024.1">
    <property type="nucleotide sequence ID" value="NZ_CP053021.1"/>
</dbReference>
<reference evidence="2 3" key="1">
    <citation type="submission" date="2020-04" db="EMBL/GenBank/DDBJ databases">
        <title>The Whole Genome Analysis of High salt-tolerant Sphingobium yanoikuyae YC-XJ2 with Aryl organophosphorus flame retardants (aryl-OPFRs)-degrading capacity and characteristics of Related phosphotriesterase.</title>
        <authorList>
            <person name="Li X."/>
        </authorList>
    </citation>
    <scope>NUCLEOTIDE SEQUENCE [LARGE SCALE GENOMIC DNA]</scope>
    <source>
        <strain evidence="2 3">YC-XJ2</strain>
    </source>
</reference>
<name>A0A6M4G5T6_SPHYA</name>
<feature type="compositionally biased region" description="Polar residues" evidence="1">
    <location>
        <begin position="1"/>
        <end position="14"/>
    </location>
</feature>
<gene>
    <name evidence="2" type="ORF">HH800_01895</name>
</gene>
<accession>A0A6M4G5T6</accession>
<dbReference type="AlphaFoldDB" id="A0A6M4G5T6"/>
<protein>
    <submittedName>
        <fullName evidence="2">Uncharacterized protein</fullName>
    </submittedName>
</protein>
<sequence length="113" mass="11862">MATRSKQPKATSATYAPAHDQGESVGGIIEHIDGEAGDDGGEMMVLDAGSPQPARATRQSPATRSTVNIHRRMQLLAGGQSEHVGDLSRSFHLDTASALGRVDRDGADQRAPT</sequence>